<accession>A0ACB8WVD7</accession>
<keyword evidence="2" id="KW-1185">Reference proteome</keyword>
<gene>
    <name evidence="1" type="ORF">L3Q82_024347</name>
</gene>
<evidence type="ECO:0000313" key="1">
    <source>
        <dbReference type="EMBL" id="KAI3371793.1"/>
    </source>
</evidence>
<protein>
    <submittedName>
        <fullName evidence="1">Uncharacterized protein</fullName>
    </submittedName>
</protein>
<sequence>MCRLPLPCLKWDSDRVMESCQGSPSRTLSTMSLSIRPVRRLTSRSITRSQSFTGVNTYDKPYRNLSVFSTPGLNRKPSRASRMFTVSSKPNPPPKVPQPERLDQVYEALKKGLQSYLQVHQMDLDSLSRQMKESKRNSRLGFLYELDKQVKVTERFIRRLEFHLSKIEELYEAYCLQRRLRDGANKIVKAYTASPGSKEARESLAEANKGYKEYTENMCVLESELENQLGEFHIKMKGLAGFARLCAGDQYEIFMKYGRQRWKLRGRIEINGKQVWDSEEMVFMPLISEFLSVKVTELKSLANHVVVGSVSCETKDLFAALPQTVAVDINDLGTIKLSLEVSWNPFDKDDQGSVASTVNKAPTVSKRFSTIFNQSPPDTPSLREQAFYNMLHHHEELENGTAWSNSSESSDDSSSPQLSVGGLRNSTHHKTVIVTPEIQPSVAGRSSSQPDISRDSSATPNTTHKVCTLIDVSNISSHQAQSNREEEKGRVTVMAKLDSEEEDTGKRSPIATADGMVTNSHTSRSYSRSLSHISESSADGIMLTDRSAGEPGEVMSLASGLSINDIEMEIPSRTPEPPSSAVTDTDLSPRRLGIVEENTTDQHRNRKQQDTPSSVLRFSSVRTEEVDDNTQTQMNIHPHQEHDTLPESEDVTYVARRVSVGEEMPSAEEGPVDSGLEDALGAVVSFLDDYRGQFPELQLLEQELKLLQVTLKVRMCKKQVQLLPEGGRRSRSPSVVSLTVETALGSFDFLNISDWDEEEEEKVDRRNRNGRSLQDGGWERLSSPMSPLTTGCPTLDSSLVVHLKNCSSQLLRLGMFGPLRCGEMYALDRLLRETRVLEIIRHITKDNPRCHREPAEVIPQLGLCLGAVSLWQQCVGQGSVYSISTESFLVTLSKVYSSILPERASNMADTVFLCLLERVLDQKLPRRGSNRDRVMVTLFQLWSYLDANSISDMETHITELAEEVWLVQSLASCDQDVIAHALRRPAECSLKREGLHAVANLLKDPRGKVSASARSVLRSVVAQPKQREQALVSCLELLEDENVDTRVCGCKALACLKAKESIDQLVYLCRTDKEEVRDAAKQTLLVLGHGEGMVAATQAQQQLMEAGVGVGVEGGAGVEMMVMDSLDPTLLQMKTEVVNMEEQAALGLGELQLVQVPVSATTVEALQQGTFVDTTAMPKDGDPVICHTLPLPEGFQRHSQWYRCYRVQVPPSHGNRSNDLLFVQGKKSRLRYAEGDKDMDVSVYDFEEEQQEGLLSEVNAEKVVGNMKPPKPTKIKKKGVKKTFQCELCSYTCPRRSNLDRHMKSHTDERPHKCHLCGRAFRTVTLLRNHLNTHTGTRPHKCTDCDMAFVTSGELVRHRRYKHTHEKPFKCSMCDYASVEVSKLKRHIRSHTGERPFQCSLCSYASRDTYKLKRHMRTHSGEKPYECYICHARFTQSGTMKMHILQKHTENVAKFHCPHCDTVIARKSDLGVHLRKQHSFIETGKKCRYCDAVFHERYALIQHQKSHKNEKRFKCDMCDYCCRQERHMVMHRRTHTGEKPYACSQCEKTFRQKQLLDMHFKRYHDPNFVPTAFVCPKCSKTFTRRSIYYCDFFFFFCRTPWLAMKTENCTGEVEDAENGAPVPKKGRRGRKRKMRSRRDEDDSEEDHAEPDEEDEGEGEEETSLLQEEEEAESMELDQAPAAIPVPAPDEPPIKRKRGRPPKNAPKPQTPSKSVRVAAKTTASAAAIIQVEDESTGAVENIIVKKEDSDTSAATPLEQGVAVTVEGVGLDGEEVETVELAVNEETAAAAANGDLTPEMILSMMDR</sequence>
<proteinExistence type="predicted"/>
<evidence type="ECO:0000313" key="2">
    <source>
        <dbReference type="Proteomes" id="UP000831701"/>
    </source>
</evidence>
<name>A0ACB8WVD7_9TELE</name>
<dbReference type="Proteomes" id="UP000831701">
    <property type="component" value="Chromosome 6"/>
</dbReference>
<dbReference type="EMBL" id="CM041536">
    <property type="protein sequence ID" value="KAI3371793.1"/>
    <property type="molecule type" value="Genomic_DNA"/>
</dbReference>
<organism evidence="1 2">
    <name type="scientific">Scortum barcoo</name>
    <name type="common">barcoo grunter</name>
    <dbReference type="NCBI Taxonomy" id="214431"/>
    <lineage>
        <taxon>Eukaryota</taxon>
        <taxon>Metazoa</taxon>
        <taxon>Chordata</taxon>
        <taxon>Craniata</taxon>
        <taxon>Vertebrata</taxon>
        <taxon>Euteleostomi</taxon>
        <taxon>Actinopterygii</taxon>
        <taxon>Neopterygii</taxon>
        <taxon>Teleostei</taxon>
        <taxon>Neoteleostei</taxon>
        <taxon>Acanthomorphata</taxon>
        <taxon>Eupercaria</taxon>
        <taxon>Centrarchiformes</taxon>
        <taxon>Terapontoidei</taxon>
        <taxon>Terapontidae</taxon>
        <taxon>Scortum</taxon>
    </lineage>
</organism>
<reference evidence="1" key="1">
    <citation type="submission" date="2022-04" db="EMBL/GenBank/DDBJ databases">
        <title>Jade perch genome.</title>
        <authorList>
            <person name="Chao B."/>
        </authorList>
    </citation>
    <scope>NUCLEOTIDE SEQUENCE</scope>
    <source>
        <strain evidence="1">CB-2022</strain>
    </source>
</reference>
<comment type="caution">
    <text evidence="1">The sequence shown here is derived from an EMBL/GenBank/DDBJ whole genome shotgun (WGS) entry which is preliminary data.</text>
</comment>